<dbReference type="EMBL" id="ML996092">
    <property type="protein sequence ID" value="KAF2148775.1"/>
    <property type="molecule type" value="Genomic_DNA"/>
</dbReference>
<evidence type="ECO:0000256" key="3">
    <source>
        <dbReference type="ARBA" id="ARBA00022737"/>
    </source>
</evidence>
<dbReference type="InterPro" id="IPR001680">
    <property type="entry name" value="WD40_rpt"/>
</dbReference>
<dbReference type="AlphaFoldDB" id="A0A9P4IUL3"/>
<accession>A0A9P4IUL3</accession>
<comment type="caution">
    <text evidence="7">The sequence shown here is derived from an EMBL/GenBank/DDBJ whole genome shotgun (WGS) entry which is preliminary data.</text>
</comment>
<evidence type="ECO:0000313" key="8">
    <source>
        <dbReference type="Proteomes" id="UP000799439"/>
    </source>
</evidence>
<evidence type="ECO:0000256" key="1">
    <source>
        <dbReference type="ARBA" id="ARBA00007625"/>
    </source>
</evidence>
<dbReference type="Gene3D" id="2.130.10.10">
    <property type="entry name" value="YVTN repeat-like/Quinoprotein amine dehydrogenase"/>
    <property type="match status" value="2"/>
</dbReference>
<feature type="region of interest" description="Disordered" evidence="6">
    <location>
        <begin position="378"/>
        <end position="429"/>
    </location>
</feature>
<dbReference type="InterPro" id="IPR050505">
    <property type="entry name" value="WDR55/POC1"/>
</dbReference>
<dbReference type="SMART" id="SM00320">
    <property type="entry name" value="WD40"/>
    <property type="match status" value="4"/>
</dbReference>
<evidence type="ECO:0000313" key="7">
    <source>
        <dbReference type="EMBL" id="KAF2148775.1"/>
    </source>
</evidence>
<dbReference type="Proteomes" id="UP000799439">
    <property type="component" value="Unassembled WGS sequence"/>
</dbReference>
<dbReference type="OrthoDB" id="2288928at2759"/>
<feature type="region of interest" description="Disordered" evidence="6">
    <location>
        <begin position="45"/>
        <end position="67"/>
    </location>
</feature>
<sequence>MFDTVCTLPLETDLFCQAIHPSEPILATGLASGHVSVYRLPSLSPPDDASTSITSDTPTTTSTSDGRGQIETVWRTRRHQYSCRSLDFTLDGSGLFSTGADGLVKFASSATGQVIDKIAVPLDDDIDAPSLLHVLSPQTLLLATDSSALHLYDLRVNSKSGCDGFAKRKPQQTHHPHTDYVSSLTPLPPTEASTSGYSKQWVSTGGTTLAVTDLRRGVLVQSEDQEDVLLSSVAVSGLSAKGTSTGEKIVVGGGGGVVTLWERGQWDDQDERIVVDKGYSGGGESLDILKLLPDGVGPGGKIVAAGLGDGRVRFIKLGPNKVVGQLRHDDVEGVVGLGFDVEGRLITGGGTTIKVWHEKVDEDNGAYVEEGRAPNAKFSIYDDSDDAADGAQDGASSDDDRGPKRKKQKGNKGGHLNGAAGNFSFAGLD</sequence>
<protein>
    <recommendedName>
        <fullName evidence="4">WD repeat-containing protein JIP5</fullName>
    </recommendedName>
    <alternativeName>
        <fullName evidence="5">WD repeat-containing protein jip5</fullName>
    </alternativeName>
</protein>
<dbReference type="InterPro" id="IPR015943">
    <property type="entry name" value="WD40/YVTN_repeat-like_dom_sf"/>
</dbReference>
<keyword evidence="2" id="KW-0853">WD repeat</keyword>
<organism evidence="7 8">
    <name type="scientific">Myriangium duriaei CBS 260.36</name>
    <dbReference type="NCBI Taxonomy" id="1168546"/>
    <lineage>
        <taxon>Eukaryota</taxon>
        <taxon>Fungi</taxon>
        <taxon>Dikarya</taxon>
        <taxon>Ascomycota</taxon>
        <taxon>Pezizomycotina</taxon>
        <taxon>Dothideomycetes</taxon>
        <taxon>Dothideomycetidae</taxon>
        <taxon>Myriangiales</taxon>
        <taxon>Myriangiaceae</taxon>
        <taxon>Myriangium</taxon>
    </lineage>
</organism>
<reference evidence="7" key="1">
    <citation type="journal article" date="2020" name="Stud. Mycol.">
        <title>101 Dothideomycetes genomes: a test case for predicting lifestyles and emergence of pathogens.</title>
        <authorList>
            <person name="Haridas S."/>
            <person name="Albert R."/>
            <person name="Binder M."/>
            <person name="Bloem J."/>
            <person name="Labutti K."/>
            <person name="Salamov A."/>
            <person name="Andreopoulos B."/>
            <person name="Baker S."/>
            <person name="Barry K."/>
            <person name="Bills G."/>
            <person name="Bluhm B."/>
            <person name="Cannon C."/>
            <person name="Castanera R."/>
            <person name="Culley D."/>
            <person name="Daum C."/>
            <person name="Ezra D."/>
            <person name="Gonzalez J."/>
            <person name="Henrissat B."/>
            <person name="Kuo A."/>
            <person name="Liang C."/>
            <person name="Lipzen A."/>
            <person name="Lutzoni F."/>
            <person name="Magnuson J."/>
            <person name="Mondo S."/>
            <person name="Nolan M."/>
            <person name="Ohm R."/>
            <person name="Pangilinan J."/>
            <person name="Park H.-J."/>
            <person name="Ramirez L."/>
            <person name="Alfaro M."/>
            <person name="Sun H."/>
            <person name="Tritt A."/>
            <person name="Yoshinaga Y."/>
            <person name="Zwiers L.-H."/>
            <person name="Turgeon B."/>
            <person name="Goodwin S."/>
            <person name="Spatafora J."/>
            <person name="Crous P."/>
            <person name="Grigoriev I."/>
        </authorList>
    </citation>
    <scope>NUCLEOTIDE SEQUENCE</scope>
    <source>
        <strain evidence="7">CBS 260.36</strain>
    </source>
</reference>
<dbReference type="InterPro" id="IPR036322">
    <property type="entry name" value="WD40_repeat_dom_sf"/>
</dbReference>
<dbReference type="PANTHER" id="PTHR44019">
    <property type="entry name" value="WD REPEAT-CONTAINING PROTEIN 55"/>
    <property type="match status" value="1"/>
</dbReference>
<dbReference type="SUPFAM" id="SSF50978">
    <property type="entry name" value="WD40 repeat-like"/>
    <property type="match status" value="1"/>
</dbReference>
<feature type="compositionally biased region" description="Basic residues" evidence="6">
    <location>
        <begin position="403"/>
        <end position="412"/>
    </location>
</feature>
<comment type="similarity">
    <text evidence="1">Belongs to the WD repeat WDR55 family.</text>
</comment>
<evidence type="ECO:0000256" key="5">
    <source>
        <dbReference type="ARBA" id="ARBA00039514"/>
    </source>
</evidence>
<keyword evidence="3" id="KW-0677">Repeat</keyword>
<keyword evidence="8" id="KW-1185">Reference proteome</keyword>
<proteinExistence type="inferred from homology"/>
<name>A0A9P4IUL3_9PEZI</name>
<dbReference type="PANTHER" id="PTHR44019:SF20">
    <property type="entry name" value="WD REPEAT-CONTAINING PROTEIN 55"/>
    <property type="match status" value="1"/>
</dbReference>
<evidence type="ECO:0000256" key="6">
    <source>
        <dbReference type="SAM" id="MobiDB-lite"/>
    </source>
</evidence>
<gene>
    <name evidence="7" type="ORF">K461DRAFT_232208</name>
</gene>
<evidence type="ECO:0000256" key="2">
    <source>
        <dbReference type="ARBA" id="ARBA00022574"/>
    </source>
</evidence>
<feature type="region of interest" description="Disordered" evidence="6">
    <location>
        <begin position="164"/>
        <end position="185"/>
    </location>
</feature>
<feature type="compositionally biased region" description="Low complexity" evidence="6">
    <location>
        <begin position="45"/>
        <end position="65"/>
    </location>
</feature>
<evidence type="ECO:0000256" key="4">
    <source>
        <dbReference type="ARBA" id="ARBA00039238"/>
    </source>
</evidence>